<feature type="transmembrane region" description="Helical" evidence="7">
    <location>
        <begin position="215"/>
        <end position="235"/>
    </location>
</feature>
<proteinExistence type="inferred from homology"/>
<evidence type="ECO:0000256" key="5">
    <source>
        <dbReference type="ARBA" id="ARBA00022989"/>
    </source>
</evidence>
<dbReference type="RefSeq" id="WP_053779958.1">
    <property type="nucleotide sequence ID" value="NZ_LITU01000040.1"/>
</dbReference>
<feature type="transmembrane region" description="Helical" evidence="7">
    <location>
        <begin position="73"/>
        <end position="92"/>
    </location>
</feature>
<gene>
    <name evidence="9" type="ORF">AMS66_06195</name>
</gene>
<evidence type="ECO:0000256" key="7">
    <source>
        <dbReference type="SAM" id="Phobius"/>
    </source>
</evidence>
<evidence type="ECO:0000256" key="2">
    <source>
        <dbReference type="ARBA" id="ARBA00007362"/>
    </source>
</evidence>
<feature type="transmembrane region" description="Helical" evidence="7">
    <location>
        <begin position="247"/>
        <end position="264"/>
    </location>
</feature>
<feature type="domain" description="EamA" evidence="8">
    <location>
        <begin position="153"/>
        <end position="286"/>
    </location>
</feature>
<evidence type="ECO:0000313" key="9">
    <source>
        <dbReference type="EMBL" id="KOY17371.1"/>
    </source>
</evidence>
<dbReference type="PATRIC" id="fig|1705561.3.peg.956"/>
<comment type="similarity">
    <text evidence="2">Belongs to the EamA transporter family.</text>
</comment>
<evidence type="ECO:0000256" key="4">
    <source>
        <dbReference type="ARBA" id="ARBA00022692"/>
    </source>
</evidence>
<evidence type="ECO:0000256" key="6">
    <source>
        <dbReference type="ARBA" id="ARBA00023136"/>
    </source>
</evidence>
<dbReference type="Pfam" id="PF00892">
    <property type="entry name" value="EamA"/>
    <property type="match status" value="2"/>
</dbReference>
<dbReference type="AlphaFoldDB" id="A0A0N0C5K3"/>
<feature type="transmembrane region" description="Helical" evidence="7">
    <location>
        <begin position="129"/>
        <end position="145"/>
    </location>
</feature>
<feature type="domain" description="EamA" evidence="8">
    <location>
        <begin position="15"/>
        <end position="144"/>
    </location>
</feature>
<dbReference type="GO" id="GO:0005886">
    <property type="term" value="C:plasma membrane"/>
    <property type="evidence" value="ECO:0007669"/>
    <property type="project" value="UniProtKB-SubCell"/>
</dbReference>
<feature type="transmembrane region" description="Helical" evidence="7">
    <location>
        <begin position="98"/>
        <end position="117"/>
    </location>
</feature>
<feature type="transmembrane region" description="Helical" evidence="7">
    <location>
        <begin position="270"/>
        <end position="290"/>
    </location>
</feature>
<comment type="caution">
    <text evidence="9">The sequence shown here is derived from an EMBL/GenBank/DDBJ whole genome shotgun (WGS) entry which is preliminary data.</text>
</comment>
<name>A0A0N0C5K3_9BACL</name>
<dbReference type="EMBL" id="LITU01000040">
    <property type="protein sequence ID" value="KOY17371.1"/>
    <property type="molecule type" value="Genomic_DNA"/>
</dbReference>
<keyword evidence="6 7" id="KW-0472">Membrane</keyword>
<keyword evidence="5 7" id="KW-1133">Transmembrane helix</keyword>
<dbReference type="InterPro" id="IPR037185">
    <property type="entry name" value="EmrE-like"/>
</dbReference>
<comment type="subcellular location">
    <subcellularLocation>
        <location evidence="1">Cell membrane</location>
        <topology evidence="1">Multi-pass membrane protein</topology>
    </subcellularLocation>
</comment>
<feature type="transmembrane region" description="Helical" evidence="7">
    <location>
        <begin position="43"/>
        <end position="61"/>
    </location>
</feature>
<dbReference type="Gene3D" id="1.10.3730.20">
    <property type="match status" value="1"/>
</dbReference>
<dbReference type="OrthoDB" id="9804865at2"/>
<sequence>MNGVRAPQGQATRRADLQMLLATVIWGSSYLFMKSGLESMQELNLVAFRFGIAFIAAAVLFHRRLFRIDRRTLVAGVIMGTALFAAFVFITYGVQRTTASQAGFLISLAVIFVPILTTIQHRRLPDLRLTLSILVAVAGLALLTLQHELSLHMGDILCILAALMYAVYIMIAGKYTPKHDPLILGTVQLGVAALWGVAATFMLETPRLPDTPQSWVAILGLGVLCSGIGYILQTLAQRHASPTRTSLIFSLEPLFAAAFAFTFQGESLTMQGYAGAALMLIGVLITEIRVPYPLFWRRKRTALQTELGDQGAPGI</sequence>
<accession>A0A0N0C5K3</accession>
<feature type="transmembrane region" description="Helical" evidence="7">
    <location>
        <begin position="20"/>
        <end position="37"/>
    </location>
</feature>
<dbReference type="PANTHER" id="PTHR42920">
    <property type="entry name" value="OS03G0707200 PROTEIN-RELATED"/>
    <property type="match status" value="1"/>
</dbReference>
<dbReference type="SUPFAM" id="SSF103481">
    <property type="entry name" value="Multidrug resistance efflux transporter EmrE"/>
    <property type="match status" value="2"/>
</dbReference>
<dbReference type="PANTHER" id="PTHR42920:SF5">
    <property type="entry name" value="EAMA DOMAIN-CONTAINING PROTEIN"/>
    <property type="match status" value="1"/>
</dbReference>
<organism evidence="9 10">
    <name type="scientific">Paenibacillus xylanivorans</name>
    <dbReference type="NCBI Taxonomy" id="1705561"/>
    <lineage>
        <taxon>Bacteria</taxon>
        <taxon>Bacillati</taxon>
        <taxon>Bacillota</taxon>
        <taxon>Bacilli</taxon>
        <taxon>Bacillales</taxon>
        <taxon>Paenibacillaceae</taxon>
        <taxon>Paenibacillus</taxon>
    </lineage>
</organism>
<keyword evidence="10" id="KW-1185">Reference proteome</keyword>
<evidence type="ECO:0000256" key="1">
    <source>
        <dbReference type="ARBA" id="ARBA00004651"/>
    </source>
</evidence>
<keyword evidence="3" id="KW-1003">Cell membrane</keyword>
<evidence type="ECO:0000313" key="10">
    <source>
        <dbReference type="Proteomes" id="UP000037688"/>
    </source>
</evidence>
<keyword evidence="4 7" id="KW-0812">Transmembrane</keyword>
<feature type="transmembrane region" description="Helical" evidence="7">
    <location>
        <begin position="151"/>
        <end position="170"/>
    </location>
</feature>
<reference evidence="9 10" key="1">
    <citation type="submission" date="2015-08" db="EMBL/GenBank/DDBJ databases">
        <title>Draft genome sequence of cellulolytic and xylanolytic Paenibacillus sp. A59, isolated from a decaying forest soil from Patagonia, Argentina.</title>
        <authorList>
            <person name="Ghio S."/>
            <person name="Caceres A.M."/>
            <person name="Talia P."/>
            <person name="Grasso D."/>
            <person name="Campos E."/>
        </authorList>
    </citation>
    <scope>NUCLEOTIDE SEQUENCE [LARGE SCALE GENOMIC DNA]</scope>
    <source>
        <strain evidence="9 10">A59</strain>
    </source>
</reference>
<dbReference type="InterPro" id="IPR051258">
    <property type="entry name" value="Diverse_Substrate_Transporter"/>
</dbReference>
<protein>
    <submittedName>
        <fullName evidence="9">Multidrug transporter</fullName>
    </submittedName>
</protein>
<evidence type="ECO:0000259" key="8">
    <source>
        <dbReference type="Pfam" id="PF00892"/>
    </source>
</evidence>
<feature type="transmembrane region" description="Helical" evidence="7">
    <location>
        <begin position="182"/>
        <end position="203"/>
    </location>
</feature>
<dbReference type="Proteomes" id="UP000037688">
    <property type="component" value="Unassembled WGS sequence"/>
</dbReference>
<evidence type="ECO:0000256" key="3">
    <source>
        <dbReference type="ARBA" id="ARBA00022475"/>
    </source>
</evidence>
<dbReference type="InterPro" id="IPR000620">
    <property type="entry name" value="EamA_dom"/>
</dbReference>